<dbReference type="AlphaFoldDB" id="A0A9Q8PJ94"/>
<evidence type="ECO:0000313" key="1">
    <source>
        <dbReference type="EMBL" id="UJO23520.1"/>
    </source>
</evidence>
<name>A0A9Q8PJ94_PASFU</name>
<dbReference type="KEGG" id="ffu:CLAFUR5_12986"/>
<dbReference type="Proteomes" id="UP000756132">
    <property type="component" value="Chromosome 11"/>
</dbReference>
<organism evidence="1 2">
    <name type="scientific">Passalora fulva</name>
    <name type="common">Tomato leaf mold</name>
    <name type="synonym">Cladosporium fulvum</name>
    <dbReference type="NCBI Taxonomy" id="5499"/>
    <lineage>
        <taxon>Eukaryota</taxon>
        <taxon>Fungi</taxon>
        <taxon>Dikarya</taxon>
        <taxon>Ascomycota</taxon>
        <taxon>Pezizomycotina</taxon>
        <taxon>Dothideomycetes</taxon>
        <taxon>Dothideomycetidae</taxon>
        <taxon>Mycosphaerellales</taxon>
        <taxon>Mycosphaerellaceae</taxon>
        <taxon>Fulvia</taxon>
    </lineage>
</organism>
<reference evidence="1" key="1">
    <citation type="submission" date="2021-12" db="EMBL/GenBank/DDBJ databases">
        <authorList>
            <person name="Zaccaron A."/>
            <person name="Stergiopoulos I."/>
        </authorList>
    </citation>
    <scope>NUCLEOTIDE SEQUENCE</scope>
    <source>
        <strain evidence="1">Race5_Kim</strain>
    </source>
</reference>
<sequence>MMIQLVAAAPNWTRALARAGVARQRPYDPFCQERALREGPGELLGEVLMNMLEDEEPAMSNRASVDFWARVTEHRRELMRYIVEKRTGGELLLWAKDDAPLSDDPIVGAMNAALWANSKVDPQSLPIWVSVWWQD</sequence>
<dbReference type="OrthoDB" id="10421126at2759"/>
<keyword evidence="2" id="KW-1185">Reference proteome</keyword>
<evidence type="ECO:0000313" key="2">
    <source>
        <dbReference type="Proteomes" id="UP000756132"/>
    </source>
</evidence>
<proteinExistence type="predicted"/>
<dbReference type="EMBL" id="CP090173">
    <property type="protein sequence ID" value="UJO23520.1"/>
    <property type="molecule type" value="Genomic_DNA"/>
</dbReference>
<gene>
    <name evidence="1" type="ORF">CLAFUR5_12986</name>
</gene>
<accession>A0A9Q8PJ94</accession>
<dbReference type="GeneID" id="71992864"/>
<dbReference type="RefSeq" id="XP_047767886.1">
    <property type="nucleotide sequence ID" value="XM_047912134.1"/>
</dbReference>
<reference evidence="1" key="2">
    <citation type="journal article" date="2022" name="Microb. Genom.">
        <title>A chromosome-scale genome assembly of the tomato pathogen Cladosporium fulvum reveals a compartmentalized genome architecture and the presence of a dispensable chromosome.</title>
        <authorList>
            <person name="Zaccaron A.Z."/>
            <person name="Chen L.H."/>
            <person name="Samaras A."/>
            <person name="Stergiopoulos I."/>
        </authorList>
    </citation>
    <scope>NUCLEOTIDE SEQUENCE</scope>
    <source>
        <strain evidence="1">Race5_Kim</strain>
    </source>
</reference>
<protein>
    <submittedName>
        <fullName evidence="1">Uncharacterized protein</fullName>
    </submittedName>
</protein>